<evidence type="ECO:0000259" key="3">
    <source>
        <dbReference type="PROSITE" id="PS51031"/>
    </source>
</evidence>
<feature type="compositionally biased region" description="Basic and acidic residues" evidence="2">
    <location>
        <begin position="74"/>
        <end position="86"/>
    </location>
</feature>
<feature type="region of interest" description="Disordered" evidence="2">
    <location>
        <begin position="49"/>
        <end position="100"/>
    </location>
</feature>
<dbReference type="AlphaFoldDB" id="A0A8J0VPP7"/>
<proteinExistence type="predicted"/>
<gene>
    <name evidence="5" type="primary">LOC108719555</name>
</gene>
<dbReference type="Pfam" id="PF02944">
    <property type="entry name" value="BESS"/>
    <property type="match status" value="1"/>
</dbReference>
<organism evidence="4 5">
    <name type="scientific">Xenopus laevis</name>
    <name type="common">African clawed frog</name>
    <dbReference type="NCBI Taxonomy" id="8355"/>
    <lineage>
        <taxon>Eukaryota</taxon>
        <taxon>Metazoa</taxon>
        <taxon>Chordata</taxon>
        <taxon>Craniata</taxon>
        <taxon>Vertebrata</taxon>
        <taxon>Euteleostomi</taxon>
        <taxon>Amphibia</taxon>
        <taxon>Batrachia</taxon>
        <taxon>Anura</taxon>
        <taxon>Pipoidea</taxon>
        <taxon>Pipidae</taxon>
        <taxon>Xenopodinae</taxon>
        <taxon>Xenopus</taxon>
        <taxon>Xenopus</taxon>
    </lineage>
</organism>
<dbReference type="InterPro" id="IPR004210">
    <property type="entry name" value="BESS_motif"/>
</dbReference>
<evidence type="ECO:0000256" key="1">
    <source>
        <dbReference type="PROSITE-ProRule" id="PRU00371"/>
    </source>
</evidence>
<feature type="compositionally biased region" description="Pro residues" evidence="2">
    <location>
        <begin position="139"/>
        <end position="154"/>
    </location>
</feature>
<dbReference type="GO" id="GO:0003677">
    <property type="term" value="F:DNA binding"/>
    <property type="evidence" value="ECO:0007669"/>
    <property type="project" value="InterPro"/>
</dbReference>
<dbReference type="RefSeq" id="XP_018123984.1">
    <property type="nucleotide sequence ID" value="XM_018268495.2"/>
</dbReference>
<dbReference type="KEGG" id="xla:108719555"/>
<feature type="domain" description="BESS" evidence="3">
    <location>
        <begin position="203"/>
        <end position="242"/>
    </location>
</feature>
<evidence type="ECO:0000313" key="5">
    <source>
        <dbReference type="RefSeq" id="XP_018123984.1"/>
    </source>
</evidence>
<dbReference type="GeneID" id="108719555"/>
<comment type="subcellular location">
    <subcellularLocation>
        <location evidence="1">Nucleus</location>
    </subcellularLocation>
</comment>
<dbReference type="Proteomes" id="UP000186698">
    <property type="component" value="Chromosome 6L"/>
</dbReference>
<evidence type="ECO:0000313" key="4">
    <source>
        <dbReference type="Proteomes" id="UP000186698"/>
    </source>
</evidence>
<dbReference type="PROSITE" id="PS51031">
    <property type="entry name" value="BESS"/>
    <property type="match status" value="1"/>
</dbReference>
<feature type="region of interest" description="Disordered" evidence="2">
    <location>
        <begin position="128"/>
        <end position="175"/>
    </location>
</feature>
<keyword evidence="4" id="KW-1185">Reference proteome</keyword>
<reference evidence="5" key="1">
    <citation type="submission" date="2025-08" db="UniProtKB">
        <authorList>
            <consortium name="RefSeq"/>
        </authorList>
    </citation>
    <scope>IDENTIFICATION</scope>
    <source>
        <strain evidence="5">J_2021</strain>
        <tissue evidence="5">Erythrocytes</tissue>
    </source>
</reference>
<sequence>METRRLEGKLENKKLDTEILFPTIKRETYSTSAAASQEAEHEIIEIKKELKDHPHPMGFTAAPLAGGAGMDTESSEKQSTGKDPIRKKNQCQGGRVGHPRKKYKYADRLQFLLPTLYARGHLRKKALPPAEKGAVFNGRPPPMSRTDPPSPAAPLPSTSLSLQTPPPSRKRSRLEGVEGTLVGMLRCLVDVLTKQNAESKVEDCPDLVFLKSMLPGMKLVPPERRAALKAEIFQLIVSYIPHQPLVPSLPIPPPNHSYPPFPMPTPPTLFGWYNSPPPYQGNPPPTGSAPIHYPGL</sequence>
<evidence type="ECO:0000256" key="2">
    <source>
        <dbReference type="SAM" id="MobiDB-lite"/>
    </source>
</evidence>
<dbReference type="GO" id="GO:0005634">
    <property type="term" value="C:nucleus"/>
    <property type="evidence" value="ECO:0007669"/>
    <property type="project" value="UniProtKB-SubCell"/>
</dbReference>
<accession>A0A8J0VPP7</accession>
<keyword evidence="1" id="KW-0539">Nucleus</keyword>
<name>A0A8J0VPP7_XENLA</name>
<protein>
    <submittedName>
        <fullName evidence="5">Uncharacterized protein LOC108719555 isoform X1</fullName>
    </submittedName>
</protein>